<protein>
    <recommendedName>
        <fullName evidence="1">A to I editase domain-containing protein</fullName>
    </recommendedName>
</protein>
<dbReference type="PANTHER" id="PTHR10910:SF62">
    <property type="entry name" value="AT07585P-RELATED"/>
    <property type="match status" value="1"/>
</dbReference>
<dbReference type="GO" id="GO:0008251">
    <property type="term" value="F:tRNA-specific adenosine deaminase activity"/>
    <property type="evidence" value="ECO:0007669"/>
    <property type="project" value="TreeGrafter"/>
</dbReference>
<comment type="caution">
    <text evidence="2">The sequence shown here is derived from an EMBL/GenBank/DDBJ whole genome shotgun (WGS) entry which is preliminary data.</text>
</comment>
<dbReference type="STRING" id="92696.A0A4R0RLI1"/>
<feature type="domain" description="A to I editase" evidence="1">
    <location>
        <begin position="51"/>
        <end position="391"/>
    </location>
</feature>
<accession>A0A4R0RLI1</accession>
<dbReference type="GO" id="GO:0006396">
    <property type="term" value="P:RNA processing"/>
    <property type="evidence" value="ECO:0007669"/>
    <property type="project" value="InterPro"/>
</dbReference>
<evidence type="ECO:0000313" key="2">
    <source>
        <dbReference type="EMBL" id="TCD66835.1"/>
    </source>
</evidence>
<proteinExistence type="predicted"/>
<sequence length="417" mass="45712">MSNDPLDPDNVVRVILSLYSTLAFKPPSNQFTILAAFALHEPSTNTTQIISLGTGSKCLPAIRLCKEGDALHDCHAEVIARRGAIRWFLEEVSRSDDHRGLYNVIPWLQQLADGKFALRHGVQLVLYVSTVPCGDASTRYLASFQDAEMAALKNSAAFPALPPGSASRGRDNYSLFGVLRTKPGRADSPPTLSMSCSDKIASWNVLGLQGALGTRILHPIYISSVIIGEVPEDLRDTVRTDCERALHGRLSGRLERLPEGYSLRHPVLYFTSLPFMHARSAFPSQDPVASCNDSLCWTADSSRPHEVLINGIKRGVSPKNQHNPKFRPLLSKLALFNLHHDLAQKIVVRGTATVESKADPGDEGNDQTEGLATYYDTKQAMSEYQACKIALQGAEGPFCGWVKSGAQWERFKLDGSV</sequence>
<evidence type="ECO:0000313" key="3">
    <source>
        <dbReference type="Proteomes" id="UP000292702"/>
    </source>
</evidence>
<dbReference type="EMBL" id="RWJN01000120">
    <property type="protein sequence ID" value="TCD66835.1"/>
    <property type="molecule type" value="Genomic_DNA"/>
</dbReference>
<dbReference type="GO" id="GO:0003725">
    <property type="term" value="F:double-stranded RNA binding"/>
    <property type="evidence" value="ECO:0007669"/>
    <property type="project" value="TreeGrafter"/>
</dbReference>
<dbReference type="SMART" id="SM00552">
    <property type="entry name" value="ADEAMc"/>
    <property type="match status" value="1"/>
</dbReference>
<dbReference type="GO" id="GO:0005737">
    <property type="term" value="C:cytoplasm"/>
    <property type="evidence" value="ECO:0007669"/>
    <property type="project" value="TreeGrafter"/>
</dbReference>
<keyword evidence="3" id="KW-1185">Reference proteome</keyword>
<dbReference type="GO" id="GO:0006382">
    <property type="term" value="P:adenosine to inosine editing"/>
    <property type="evidence" value="ECO:0007669"/>
    <property type="project" value="TreeGrafter"/>
</dbReference>
<name>A0A4R0RLI1_9APHY</name>
<evidence type="ECO:0000259" key="1">
    <source>
        <dbReference type="PROSITE" id="PS50141"/>
    </source>
</evidence>
<dbReference type="Proteomes" id="UP000292702">
    <property type="component" value="Unassembled WGS sequence"/>
</dbReference>
<dbReference type="PANTHER" id="PTHR10910">
    <property type="entry name" value="EUKARYOTE SPECIFIC DSRNA BINDING PROTEIN"/>
    <property type="match status" value="1"/>
</dbReference>
<dbReference type="GO" id="GO:0003726">
    <property type="term" value="F:double-stranded RNA adenosine deaminase activity"/>
    <property type="evidence" value="ECO:0007669"/>
    <property type="project" value="TreeGrafter"/>
</dbReference>
<gene>
    <name evidence="2" type="ORF">EIP91_000913</name>
</gene>
<dbReference type="PROSITE" id="PS50141">
    <property type="entry name" value="A_DEAMIN_EDITASE"/>
    <property type="match status" value="1"/>
</dbReference>
<reference evidence="2 3" key="1">
    <citation type="submission" date="2018-11" db="EMBL/GenBank/DDBJ databases">
        <title>Genome assembly of Steccherinum ochraceum LE-BIN_3174, the white-rot fungus of the Steccherinaceae family (The Residual Polyporoid clade, Polyporales, Basidiomycota).</title>
        <authorList>
            <person name="Fedorova T.V."/>
            <person name="Glazunova O.A."/>
            <person name="Landesman E.O."/>
            <person name="Moiseenko K.V."/>
            <person name="Psurtseva N.V."/>
            <person name="Savinova O.S."/>
            <person name="Shakhova N.V."/>
            <person name="Tyazhelova T.V."/>
            <person name="Vasina D.V."/>
        </authorList>
    </citation>
    <scope>NUCLEOTIDE SEQUENCE [LARGE SCALE GENOMIC DNA]</scope>
    <source>
        <strain evidence="2 3">LE-BIN_3174</strain>
    </source>
</reference>
<dbReference type="OrthoDB" id="10268011at2759"/>
<dbReference type="Pfam" id="PF02137">
    <property type="entry name" value="A_deamin"/>
    <property type="match status" value="1"/>
</dbReference>
<dbReference type="AlphaFoldDB" id="A0A4R0RLI1"/>
<organism evidence="2 3">
    <name type="scientific">Steccherinum ochraceum</name>
    <dbReference type="NCBI Taxonomy" id="92696"/>
    <lineage>
        <taxon>Eukaryota</taxon>
        <taxon>Fungi</taxon>
        <taxon>Dikarya</taxon>
        <taxon>Basidiomycota</taxon>
        <taxon>Agaricomycotina</taxon>
        <taxon>Agaricomycetes</taxon>
        <taxon>Polyporales</taxon>
        <taxon>Steccherinaceae</taxon>
        <taxon>Steccherinum</taxon>
    </lineage>
</organism>
<dbReference type="GO" id="GO:0005730">
    <property type="term" value="C:nucleolus"/>
    <property type="evidence" value="ECO:0007669"/>
    <property type="project" value="TreeGrafter"/>
</dbReference>
<dbReference type="InterPro" id="IPR002466">
    <property type="entry name" value="A_deamin"/>
</dbReference>